<dbReference type="Gene3D" id="3.30.310.210">
    <property type="match status" value="1"/>
</dbReference>
<reference evidence="4" key="1">
    <citation type="journal article" date="2013" name="Nat. Genet.">
        <title>The Capsella rubella genome and the genomic consequences of rapid mating system evolution.</title>
        <authorList>
            <person name="Slotte T."/>
            <person name="Hazzouri K.M."/>
            <person name="Agren J.A."/>
            <person name="Koenig D."/>
            <person name="Maumus F."/>
            <person name="Guo Y.L."/>
            <person name="Steige K."/>
            <person name="Platts A.E."/>
            <person name="Escobar J.S."/>
            <person name="Newman L.K."/>
            <person name="Wang W."/>
            <person name="Mandakova T."/>
            <person name="Vello E."/>
            <person name="Smith L.M."/>
            <person name="Henz S.R."/>
            <person name="Steffen J."/>
            <person name="Takuno S."/>
            <person name="Brandvain Y."/>
            <person name="Coop G."/>
            <person name="Andolfatto P."/>
            <person name="Hu T.T."/>
            <person name="Blanchette M."/>
            <person name="Clark R.M."/>
            <person name="Quesneville H."/>
            <person name="Nordborg M."/>
            <person name="Gaut B.S."/>
            <person name="Lysak M.A."/>
            <person name="Jenkins J."/>
            <person name="Grimwood J."/>
            <person name="Chapman J."/>
            <person name="Prochnik S."/>
            <person name="Shu S."/>
            <person name="Rokhsar D."/>
            <person name="Schmutz J."/>
            <person name="Weigel D."/>
            <person name="Wright S.I."/>
        </authorList>
    </citation>
    <scope>NUCLEOTIDE SEQUENCE [LARGE SCALE GENOMIC DNA]</scope>
    <source>
        <strain evidence="4">cv. Monte Gargano</strain>
    </source>
</reference>
<accession>R0HFU9</accession>
<dbReference type="EMBL" id="KB870810">
    <property type="protein sequence ID" value="EOA22663.1"/>
    <property type="molecule type" value="Genomic_DNA"/>
</dbReference>
<dbReference type="AlphaFoldDB" id="R0HFU9"/>
<protein>
    <recommendedName>
        <fullName evidence="2">K Homology domain-containing protein</fullName>
    </recommendedName>
</protein>
<dbReference type="STRING" id="81985.R0HFU9"/>
<evidence type="ECO:0000259" key="2">
    <source>
        <dbReference type="Pfam" id="PF00013"/>
    </source>
</evidence>
<keyword evidence="1" id="KW-0694">RNA-binding</keyword>
<proteinExistence type="predicted"/>
<evidence type="ECO:0000256" key="1">
    <source>
        <dbReference type="PROSITE-ProRule" id="PRU00117"/>
    </source>
</evidence>
<dbReference type="GO" id="GO:0003723">
    <property type="term" value="F:RNA binding"/>
    <property type="evidence" value="ECO:0007669"/>
    <property type="project" value="UniProtKB-UniRule"/>
</dbReference>
<dbReference type="PROSITE" id="PS50084">
    <property type="entry name" value="KH_TYPE_1"/>
    <property type="match status" value="1"/>
</dbReference>
<evidence type="ECO:0000313" key="4">
    <source>
        <dbReference type="Proteomes" id="UP000029121"/>
    </source>
</evidence>
<dbReference type="eggNOG" id="KOG2190">
    <property type="taxonomic scope" value="Eukaryota"/>
</dbReference>
<dbReference type="Proteomes" id="UP000029121">
    <property type="component" value="Unassembled WGS sequence"/>
</dbReference>
<dbReference type="SUPFAM" id="SSF54791">
    <property type="entry name" value="Eukaryotic type KH-domain (KH-domain type I)"/>
    <property type="match status" value="1"/>
</dbReference>
<gene>
    <name evidence="3" type="ORF">CARUB_v10003365mg</name>
</gene>
<dbReference type="PANTHER" id="PTHR10288">
    <property type="entry name" value="KH DOMAIN CONTAINING RNA BINDING PROTEIN"/>
    <property type="match status" value="1"/>
</dbReference>
<dbReference type="InterPro" id="IPR036612">
    <property type="entry name" value="KH_dom_type_1_sf"/>
</dbReference>
<dbReference type="InterPro" id="IPR004088">
    <property type="entry name" value="KH_dom_type_1"/>
</dbReference>
<organism evidence="3 4">
    <name type="scientific">Capsella rubella</name>
    <dbReference type="NCBI Taxonomy" id="81985"/>
    <lineage>
        <taxon>Eukaryota</taxon>
        <taxon>Viridiplantae</taxon>
        <taxon>Streptophyta</taxon>
        <taxon>Embryophyta</taxon>
        <taxon>Tracheophyta</taxon>
        <taxon>Spermatophyta</taxon>
        <taxon>Magnoliopsida</taxon>
        <taxon>eudicotyledons</taxon>
        <taxon>Gunneridae</taxon>
        <taxon>Pentapetalae</taxon>
        <taxon>rosids</taxon>
        <taxon>malvids</taxon>
        <taxon>Brassicales</taxon>
        <taxon>Brassicaceae</taxon>
        <taxon>Camelineae</taxon>
        <taxon>Capsella</taxon>
    </lineage>
</organism>
<feature type="domain" description="K Homology" evidence="2">
    <location>
        <begin position="82"/>
        <end position="129"/>
    </location>
</feature>
<evidence type="ECO:0000313" key="3">
    <source>
        <dbReference type="EMBL" id="EOA22663.1"/>
    </source>
</evidence>
<keyword evidence="4" id="KW-1185">Reference proteome</keyword>
<name>R0HFU9_9BRAS</name>
<sequence>MKILFPKQSDSAVIRTLQRVTDASISVGDTLHERLITITATENLKDKDSPSQRAIFLAFKKLHEFSTEKNLDSGYKTYTIARFVVGPYQIGCLLGKRGCTISEMQKQTGATIKILDDVEKNPKCISENDHVVDVHT</sequence>
<dbReference type="Pfam" id="PF00013">
    <property type="entry name" value="KH_1"/>
    <property type="match status" value="1"/>
</dbReference>